<comment type="caution">
    <text evidence="2">The sequence shown here is derived from an EMBL/GenBank/DDBJ whole genome shotgun (WGS) entry which is preliminary data.</text>
</comment>
<dbReference type="Gene3D" id="2.60.120.380">
    <property type="match status" value="1"/>
</dbReference>
<protein>
    <submittedName>
        <fullName evidence="2">DUF1080 domain-containing protein</fullName>
    </submittedName>
</protein>
<evidence type="ECO:0000313" key="3">
    <source>
        <dbReference type="Proteomes" id="UP001589605"/>
    </source>
</evidence>
<dbReference type="Pfam" id="PF06439">
    <property type="entry name" value="3keto-disac_hyd"/>
    <property type="match status" value="1"/>
</dbReference>
<keyword evidence="3" id="KW-1185">Reference proteome</keyword>
<dbReference type="Gene3D" id="2.60.120.560">
    <property type="entry name" value="Exo-inulinase, domain 1"/>
    <property type="match status" value="1"/>
</dbReference>
<dbReference type="EMBL" id="JBHMEZ010000032">
    <property type="protein sequence ID" value="MFB9054823.1"/>
    <property type="molecule type" value="Genomic_DNA"/>
</dbReference>
<sequence length="629" mass="70685">MKKTVFLFIVLMQLVFVGCTEKNKEPKAESVKTVEEPLTYLPFKTVSLEDMSAFKEPSSNWQIVGDAYVDRSQKTTLTSTPGTGVLVSNPAPKSRGNLFTNFEHGDIELEIDVMMPLESNSGIYFQGRYEVQLFDSWGVKDVAFSDMGGIYQRWDDTKEEKGYEGHAPKINAAKSPGLWQHLKILFHAPRFNEAGEKIKNAEFKEVWLNGQLIHENVEVTGYTRGTKLHEEVPSGPLMIQGDHGPVALKNIKYKLYGSDRVTLANVEMIEYDGGVETLPSFDTITPLRTVKTDSISAQMATGKRASKILVYTGNLEIPTAGDYTFDMEFLSAAGILIVNKDTIVNYELEKPSRFATVSLQKGQVPFKLIYNKISRYYIGLGLYVEGPNMEKHSLTAKQSYMPRIRNPKNDIFVEVEDEVIAQRSYFMHNGVKRTHVVSVGTLENVNYAFDLESGSLLKAWDGVLLDATPMWYVRGMDQLGVPNDFNISFNGGPEFAFLENEKAVWPDTIPAQVVQKQIGYKFDTSGMPSFTFKMNKTTIENKIVPVEGVRGLNRQITITGSEPIWFKIADGDEIKKLPDGSYLIKNENYFIDFSDKNGTTPVIRNVNGRDELVVELSAGNQSVTYNIIW</sequence>
<feature type="domain" description="3-keto-alpha-glucoside-1,2-lyase/3-keto-2-hydroxy-glucal hydratase" evidence="1">
    <location>
        <begin position="60"/>
        <end position="252"/>
    </location>
</feature>
<reference evidence="2 3" key="1">
    <citation type="submission" date="2024-09" db="EMBL/GenBank/DDBJ databases">
        <authorList>
            <person name="Sun Q."/>
            <person name="Mori K."/>
        </authorList>
    </citation>
    <scope>NUCLEOTIDE SEQUENCE [LARGE SCALE GENOMIC DNA]</scope>
    <source>
        <strain evidence="2 3">CECT 8286</strain>
    </source>
</reference>
<dbReference type="RefSeq" id="WP_382384460.1">
    <property type="nucleotide sequence ID" value="NZ_JBHMEZ010000032.1"/>
</dbReference>
<evidence type="ECO:0000313" key="2">
    <source>
        <dbReference type="EMBL" id="MFB9054823.1"/>
    </source>
</evidence>
<organism evidence="2 3">
    <name type="scientific">Formosa undariae</name>
    <dbReference type="NCBI Taxonomy" id="1325436"/>
    <lineage>
        <taxon>Bacteria</taxon>
        <taxon>Pseudomonadati</taxon>
        <taxon>Bacteroidota</taxon>
        <taxon>Flavobacteriia</taxon>
        <taxon>Flavobacteriales</taxon>
        <taxon>Flavobacteriaceae</taxon>
        <taxon>Formosa</taxon>
    </lineage>
</organism>
<gene>
    <name evidence="2" type="ORF">ACFFVB_17165</name>
</gene>
<dbReference type="Proteomes" id="UP001589605">
    <property type="component" value="Unassembled WGS sequence"/>
</dbReference>
<evidence type="ECO:0000259" key="1">
    <source>
        <dbReference type="Pfam" id="PF06439"/>
    </source>
</evidence>
<dbReference type="InterPro" id="IPR010496">
    <property type="entry name" value="AL/BT2_dom"/>
</dbReference>
<dbReference type="PROSITE" id="PS51257">
    <property type="entry name" value="PROKAR_LIPOPROTEIN"/>
    <property type="match status" value="1"/>
</dbReference>
<accession>A0ABV5F5X0</accession>
<proteinExistence type="predicted"/>
<name>A0ABV5F5X0_9FLAO</name>